<dbReference type="Proteomes" id="UP000017836">
    <property type="component" value="Unassembled WGS sequence"/>
</dbReference>
<dbReference type="Gramene" id="ERM95560">
    <property type="protein sequence ID" value="ERM95560"/>
    <property type="gene ID" value="AMTR_s00023p00066460"/>
</dbReference>
<evidence type="ECO:0000313" key="2">
    <source>
        <dbReference type="Proteomes" id="UP000017836"/>
    </source>
</evidence>
<accession>W1NK43</accession>
<dbReference type="AlphaFoldDB" id="W1NK43"/>
<dbReference type="EMBL" id="KI397474">
    <property type="protein sequence ID" value="ERM95560.1"/>
    <property type="molecule type" value="Genomic_DNA"/>
</dbReference>
<organism evidence="1 2">
    <name type="scientific">Amborella trichopoda</name>
    <dbReference type="NCBI Taxonomy" id="13333"/>
    <lineage>
        <taxon>Eukaryota</taxon>
        <taxon>Viridiplantae</taxon>
        <taxon>Streptophyta</taxon>
        <taxon>Embryophyta</taxon>
        <taxon>Tracheophyta</taxon>
        <taxon>Spermatophyta</taxon>
        <taxon>Magnoliopsida</taxon>
        <taxon>Amborellales</taxon>
        <taxon>Amborellaceae</taxon>
        <taxon>Amborella</taxon>
    </lineage>
</organism>
<reference evidence="2" key="1">
    <citation type="journal article" date="2013" name="Science">
        <title>The Amborella genome and the evolution of flowering plants.</title>
        <authorList>
            <consortium name="Amborella Genome Project"/>
        </authorList>
    </citation>
    <scope>NUCLEOTIDE SEQUENCE [LARGE SCALE GENOMIC DNA]</scope>
</reference>
<evidence type="ECO:0000313" key="1">
    <source>
        <dbReference type="EMBL" id="ERM95560.1"/>
    </source>
</evidence>
<sequence length="82" mass="9309">MDVSLHGGRETLDAHLMTLLKSHSTCIAREVFLSPSNRAIALAWVESVIPKAPKKRGVSRSSWPGYLYSRRVRGCQKMHRLY</sequence>
<name>W1NK43_AMBTC</name>
<protein>
    <submittedName>
        <fullName evidence="1">Uncharacterized protein</fullName>
    </submittedName>
</protein>
<gene>
    <name evidence="1" type="ORF">AMTR_s00023p00066460</name>
</gene>
<dbReference type="HOGENOM" id="CLU_2561334_0_0_1"/>
<proteinExistence type="predicted"/>
<keyword evidence="2" id="KW-1185">Reference proteome</keyword>